<gene>
    <name evidence="1" type="ORF">DUNSADRAFT_7084</name>
</gene>
<name>A0ABQ7H6I8_DUNSA</name>
<dbReference type="Proteomes" id="UP000815325">
    <property type="component" value="Unassembled WGS sequence"/>
</dbReference>
<comment type="caution">
    <text evidence="1">The sequence shown here is derived from an EMBL/GenBank/DDBJ whole genome shotgun (WGS) entry which is preliminary data.</text>
</comment>
<accession>A0ABQ7H6I8</accession>
<evidence type="ECO:0008006" key="3">
    <source>
        <dbReference type="Google" id="ProtNLM"/>
    </source>
</evidence>
<dbReference type="EMBL" id="MU069461">
    <property type="protein sequence ID" value="KAF5842474.1"/>
    <property type="molecule type" value="Genomic_DNA"/>
</dbReference>
<evidence type="ECO:0000313" key="1">
    <source>
        <dbReference type="EMBL" id="KAF5842474.1"/>
    </source>
</evidence>
<protein>
    <recommendedName>
        <fullName evidence="3">Encoded protein</fullName>
    </recommendedName>
</protein>
<proteinExistence type="predicted"/>
<organism evidence="1 2">
    <name type="scientific">Dunaliella salina</name>
    <name type="common">Green alga</name>
    <name type="synonym">Protococcus salinus</name>
    <dbReference type="NCBI Taxonomy" id="3046"/>
    <lineage>
        <taxon>Eukaryota</taxon>
        <taxon>Viridiplantae</taxon>
        <taxon>Chlorophyta</taxon>
        <taxon>core chlorophytes</taxon>
        <taxon>Chlorophyceae</taxon>
        <taxon>CS clade</taxon>
        <taxon>Chlamydomonadales</taxon>
        <taxon>Dunaliellaceae</taxon>
        <taxon>Dunaliella</taxon>
    </lineage>
</organism>
<sequence>MCGSVTPLRLSIQGPLTALDRGYCLLSFRLDCPCHHTWVRVSLLPSPSQAARYAQRGCAASAGPVLPVPGPLQHQHCAGIPRIGHRDGRVQCCGEEAAHGAGEARWA</sequence>
<evidence type="ECO:0000313" key="2">
    <source>
        <dbReference type="Proteomes" id="UP000815325"/>
    </source>
</evidence>
<keyword evidence="2" id="KW-1185">Reference proteome</keyword>
<reference evidence="1" key="1">
    <citation type="submission" date="2017-08" db="EMBL/GenBank/DDBJ databases">
        <authorList>
            <person name="Polle J.E."/>
            <person name="Barry K."/>
            <person name="Cushman J."/>
            <person name="Schmutz J."/>
            <person name="Tran D."/>
            <person name="Hathwaick L.T."/>
            <person name="Yim W.C."/>
            <person name="Jenkins J."/>
            <person name="Mckie-Krisberg Z.M."/>
            <person name="Prochnik S."/>
            <person name="Lindquist E."/>
            <person name="Dockter R.B."/>
            <person name="Adam C."/>
            <person name="Molina H."/>
            <person name="Bunkerborg J."/>
            <person name="Jin E."/>
            <person name="Buchheim M."/>
            <person name="Magnuson J."/>
        </authorList>
    </citation>
    <scope>NUCLEOTIDE SEQUENCE</scope>
    <source>
        <strain evidence="1">CCAP 19/18</strain>
    </source>
</reference>